<reference evidence="1" key="1">
    <citation type="submission" date="2021-10" db="EMBL/GenBank/DDBJ databases">
        <title>Anaerobic single-cell dispensing facilitates the cultivation of human gut bacteria.</title>
        <authorList>
            <person name="Afrizal A."/>
        </authorList>
    </citation>
    <scope>NUCLEOTIDE SEQUENCE</scope>
    <source>
        <strain evidence="1">CLA-AA-H250</strain>
    </source>
</reference>
<sequence>MLPIITIARQYGSGGHEVGERLAEKLNVPLLDKQLIAMAAKKSGLSEEVFEKADEKAGNSLLYSMVMGNYTFGSRITGINDMPINDKLFILQSDIIKSAADKGPCVIIGRCGDYILREYDNVFRVFIHANKEARIKRILSKGLCDEKKVSDFITKRDKQRANYYNFYSNKRWDDLSNYHLTIDSSEFDIDEVAEIIITAIGKIKPPAKK</sequence>
<name>A0AAE3AMJ1_9FIRM</name>
<keyword evidence="1" id="KW-0808">Transferase</keyword>
<dbReference type="AlphaFoldDB" id="A0AAE3AMJ1"/>
<keyword evidence="2" id="KW-1185">Reference proteome</keyword>
<keyword evidence="1" id="KW-0418">Kinase</keyword>
<dbReference type="EMBL" id="JAJEQC010000007">
    <property type="protein sequence ID" value="MCC2136986.1"/>
    <property type="molecule type" value="Genomic_DNA"/>
</dbReference>
<comment type="caution">
    <text evidence="1">The sequence shown here is derived from an EMBL/GenBank/DDBJ whole genome shotgun (WGS) entry which is preliminary data.</text>
</comment>
<proteinExistence type="predicted"/>
<organism evidence="1 2">
    <name type="scientific">Hominenteromicrobium mulieris</name>
    <dbReference type="NCBI Taxonomy" id="2885357"/>
    <lineage>
        <taxon>Bacteria</taxon>
        <taxon>Bacillati</taxon>
        <taxon>Bacillota</taxon>
        <taxon>Clostridia</taxon>
        <taxon>Eubacteriales</taxon>
        <taxon>Oscillospiraceae</taxon>
        <taxon>Hominenteromicrobium</taxon>
    </lineage>
</organism>
<dbReference type="InterPro" id="IPR027417">
    <property type="entry name" value="P-loop_NTPase"/>
</dbReference>
<dbReference type="Gene3D" id="3.40.50.300">
    <property type="entry name" value="P-loop containing nucleotide triphosphate hydrolases"/>
    <property type="match status" value="1"/>
</dbReference>
<evidence type="ECO:0000313" key="1">
    <source>
        <dbReference type="EMBL" id="MCC2136986.1"/>
    </source>
</evidence>
<dbReference type="Pfam" id="PF13189">
    <property type="entry name" value="Cytidylate_kin2"/>
    <property type="match status" value="1"/>
</dbReference>
<accession>A0AAE3AMJ1</accession>
<dbReference type="RefSeq" id="WP_176820939.1">
    <property type="nucleotide sequence ID" value="NZ_JAJEQC010000007.1"/>
</dbReference>
<dbReference type="Proteomes" id="UP001199424">
    <property type="component" value="Unassembled WGS sequence"/>
</dbReference>
<dbReference type="GO" id="GO:0016301">
    <property type="term" value="F:kinase activity"/>
    <property type="evidence" value="ECO:0007669"/>
    <property type="project" value="UniProtKB-KW"/>
</dbReference>
<dbReference type="SUPFAM" id="SSF52540">
    <property type="entry name" value="P-loop containing nucleoside triphosphate hydrolases"/>
    <property type="match status" value="1"/>
</dbReference>
<gene>
    <name evidence="1" type="ORF">LKD31_08130</name>
</gene>
<protein>
    <submittedName>
        <fullName evidence="1">Cytidylate kinase-like family protein</fullName>
    </submittedName>
</protein>
<evidence type="ECO:0000313" key="2">
    <source>
        <dbReference type="Proteomes" id="UP001199424"/>
    </source>
</evidence>